<organism evidence="2 3">
    <name type="scientific">Fibroporia radiculosa</name>
    <dbReference type="NCBI Taxonomy" id="599839"/>
    <lineage>
        <taxon>Eukaryota</taxon>
        <taxon>Fungi</taxon>
        <taxon>Dikarya</taxon>
        <taxon>Basidiomycota</taxon>
        <taxon>Agaricomycotina</taxon>
        <taxon>Agaricomycetes</taxon>
        <taxon>Polyporales</taxon>
        <taxon>Fibroporiaceae</taxon>
        <taxon>Fibroporia</taxon>
    </lineage>
</organism>
<dbReference type="AlphaFoldDB" id="J4I965"/>
<dbReference type="RefSeq" id="XP_012179904.1">
    <property type="nucleotide sequence ID" value="XM_012324514.1"/>
</dbReference>
<accession>J4I965</accession>
<dbReference type="EMBL" id="HE796995">
    <property type="protein sequence ID" value="CCM00621.1"/>
    <property type="molecule type" value="Genomic_DNA"/>
</dbReference>
<proteinExistence type="predicted"/>
<keyword evidence="3" id="KW-1185">Reference proteome</keyword>
<evidence type="ECO:0000313" key="3">
    <source>
        <dbReference type="Proteomes" id="UP000006352"/>
    </source>
</evidence>
<reference evidence="2 3" key="1">
    <citation type="journal article" date="2012" name="Appl. Environ. Microbiol.">
        <title>Short-read sequencing for genomic analysis of the brown rot fungus Fibroporia radiculosa.</title>
        <authorList>
            <person name="Tang J.D."/>
            <person name="Perkins A.D."/>
            <person name="Sonstegard T.S."/>
            <person name="Schroeder S.G."/>
            <person name="Burgess S.C."/>
            <person name="Diehl S.V."/>
        </authorList>
    </citation>
    <scope>NUCLEOTIDE SEQUENCE [LARGE SCALE GENOMIC DNA]</scope>
    <source>
        <strain evidence="2 3">TFFH 294</strain>
    </source>
</reference>
<dbReference type="OrthoDB" id="565731at2759"/>
<feature type="region of interest" description="Disordered" evidence="1">
    <location>
        <begin position="68"/>
        <end position="91"/>
    </location>
</feature>
<sequence length="328" mass="36520">MASILRHVQRGCRSNASVAVSRTAHLTRKIHQTPIALKKQKGHAIDDGDLFGPSGGEEDAFSDAMFAEPSVEKTSKAGPSTSATAKTSRGLNSEDRLKRFTELRQFVADRIGQKPTEKLPPVRNSAWQHLFQLATTKEQMDEVVGLLPRWRDSKRQFGKHTVEVFVGRCEQLRCPTLALKVFSDHPKYGFDLTLSAARRLLHSLHVEHSLQDTITLAALFRVYKLPPISSDLVACSMFTSACFKHHSTHSLAIANEMVPHLKNLLAKVDPKSMQLPPSGAACAPIEAKEKAWTAWTLAKIEKALRKQGTEYGWLRQWREETGHTLAAS</sequence>
<dbReference type="InParanoid" id="J4I965"/>
<gene>
    <name evidence="2" type="ORF">FIBRA_02657</name>
</gene>
<dbReference type="Proteomes" id="UP000006352">
    <property type="component" value="Unassembled WGS sequence"/>
</dbReference>
<feature type="compositionally biased region" description="Polar residues" evidence="1">
    <location>
        <begin position="77"/>
        <end position="91"/>
    </location>
</feature>
<protein>
    <submittedName>
        <fullName evidence="2">Uncharacterized protein</fullName>
    </submittedName>
</protein>
<dbReference type="GeneID" id="24095532"/>
<dbReference type="HOGENOM" id="CLU_069658_0_0_1"/>
<name>J4I965_9APHY</name>
<evidence type="ECO:0000313" key="2">
    <source>
        <dbReference type="EMBL" id="CCM00621.1"/>
    </source>
</evidence>
<evidence type="ECO:0000256" key="1">
    <source>
        <dbReference type="SAM" id="MobiDB-lite"/>
    </source>
</evidence>